<feature type="signal peptide" evidence="1">
    <location>
        <begin position="1"/>
        <end position="17"/>
    </location>
</feature>
<dbReference type="RefSeq" id="WP_014802817.1">
    <property type="nucleotide sequence ID" value="NC_018020.1"/>
</dbReference>
<dbReference type="Proteomes" id="UP000006048">
    <property type="component" value="Chromosome"/>
</dbReference>
<dbReference type="KEGG" id="tpx:Turpa_1658"/>
<evidence type="ECO:0000256" key="1">
    <source>
        <dbReference type="SAM" id="SignalP"/>
    </source>
</evidence>
<gene>
    <name evidence="2" type="ordered locus">Turpa_1658</name>
</gene>
<dbReference type="AlphaFoldDB" id="I4B4U9"/>
<proteinExistence type="predicted"/>
<dbReference type="OrthoDB" id="338263at2"/>
<keyword evidence="1" id="KW-0732">Signal</keyword>
<name>I4B4U9_TURPD</name>
<accession>I4B4U9</accession>
<sequence length="196" mass="22429">MKKLICSLLLASGLVYAAELPAAETKADRTDWILLFGLNQPIILHGGNVELNYLTRNWVFEYSHGFLLDLLPNRSFTMTPAEREQKLDIFLPFSTGGGIGYRFTENFNLRAEVKAHRYEVTRGDVSFAYTTWSVGLGAYYYWYPFGNEHFVVTPSVRFWPNVASTLDNGEYRFADGQVHRAHDFSLFANVSVGYRF</sequence>
<dbReference type="InterPro" id="IPR011250">
    <property type="entry name" value="OMP/PagP_B-barrel"/>
</dbReference>
<dbReference type="PATRIC" id="fig|869212.3.peg.1652"/>
<dbReference type="SUPFAM" id="SSF56925">
    <property type="entry name" value="OMPA-like"/>
    <property type="match status" value="1"/>
</dbReference>
<dbReference type="HOGENOM" id="CLU_1389695_0_0_12"/>
<reference evidence="2 3" key="1">
    <citation type="submission" date="2012-06" db="EMBL/GenBank/DDBJ databases">
        <title>The complete chromosome of genome of Turneriella parva DSM 21527.</title>
        <authorList>
            <consortium name="US DOE Joint Genome Institute (JGI-PGF)"/>
            <person name="Lucas S."/>
            <person name="Han J."/>
            <person name="Lapidus A."/>
            <person name="Bruce D."/>
            <person name="Goodwin L."/>
            <person name="Pitluck S."/>
            <person name="Peters L."/>
            <person name="Kyrpides N."/>
            <person name="Mavromatis K."/>
            <person name="Ivanova N."/>
            <person name="Mikhailova N."/>
            <person name="Chertkov O."/>
            <person name="Detter J.C."/>
            <person name="Tapia R."/>
            <person name="Han C."/>
            <person name="Land M."/>
            <person name="Hauser L."/>
            <person name="Markowitz V."/>
            <person name="Cheng J.-F."/>
            <person name="Hugenholtz P."/>
            <person name="Woyke T."/>
            <person name="Wu D."/>
            <person name="Gronow S."/>
            <person name="Wellnitz S."/>
            <person name="Brambilla E."/>
            <person name="Klenk H.-P."/>
            <person name="Eisen J.A."/>
        </authorList>
    </citation>
    <scope>NUCLEOTIDE SEQUENCE [LARGE SCALE GENOMIC DNA]</scope>
    <source>
        <strain evidence="3">ATCC BAA-1111 / DSM 21527 / NCTC 11395 / H</strain>
    </source>
</reference>
<dbReference type="EMBL" id="CP002959">
    <property type="protein sequence ID" value="AFM12306.1"/>
    <property type="molecule type" value="Genomic_DNA"/>
</dbReference>
<keyword evidence="3" id="KW-1185">Reference proteome</keyword>
<evidence type="ECO:0000313" key="3">
    <source>
        <dbReference type="Proteomes" id="UP000006048"/>
    </source>
</evidence>
<organism evidence="2 3">
    <name type="scientific">Turneriella parva (strain ATCC BAA-1111 / DSM 21527 / NCTC 11395 / H)</name>
    <name type="common">Leptospira parva</name>
    <dbReference type="NCBI Taxonomy" id="869212"/>
    <lineage>
        <taxon>Bacteria</taxon>
        <taxon>Pseudomonadati</taxon>
        <taxon>Spirochaetota</taxon>
        <taxon>Spirochaetia</taxon>
        <taxon>Leptospirales</taxon>
        <taxon>Leptospiraceae</taxon>
        <taxon>Turneriella</taxon>
    </lineage>
</organism>
<protein>
    <recommendedName>
        <fullName evidence="4">Outer membrane protein beta-barrel domain-containing protein</fullName>
    </recommendedName>
</protein>
<feature type="chain" id="PRO_5003686467" description="Outer membrane protein beta-barrel domain-containing protein" evidence="1">
    <location>
        <begin position="18"/>
        <end position="196"/>
    </location>
</feature>
<evidence type="ECO:0008006" key="4">
    <source>
        <dbReference type="Google" id="ProtNLM"/>
    </source>
</evidence>
<evidence type="ECO:0000313" key="2">
    <source>
        <dbReference type="EMBL" id="AFM12306.1"/>
    </source>
</evidence>